<gene>
    <name evidence="2" type="ORF">CcCBS67573_g03196</name>
</gene>
<dbReference type="Proteomes" id="UP000320333">
    <property type="component" value="Unassembled WGS sequence"/>
</dbReference>
<proteinExistence type="predicted"/>
<organism evidence="2 3">
    <name type="scientific">Chytriomyces confervae</name>
    <dbReference type="NCBI Taxonomy" id="246404"/>
    <lineage>
        <taxon>Eukaryota</taxon>
        <taxon>Fungi</taxon>
        <taxon>Fungi incertae sedis</taxon>
        <taxon>Chytridiomycota</taxon>
        <taxon>Chytridiomycota incertae sedis</taxon>
        <taxon>Chytridiomycetes</taxon>
        <taxon>Chytridiales</taxon>
        <taxon>Chytriomycetaceae</taxon>
        <taxon>Chytriomyces</taxon>
    </lineage>
</organism>
<dbReference type="AlphaFoldDB" id="A0A507FGZ3"/>
<feature type="chain" id="PRO_5021434869" description="Secreted protein" evidence="1">
    <location>
        <begin position="21"/>
        <end position="249"/>
    </location>
</feature>
<comment type="caution">
    <text evidence="2">The sequence shown here is derived from an EMBL/GenBank/DDBJ whole genome shotgun (WGS) entry which is preliminary data.</text>
</comment>
<evidence type="ECO:0000256" key="1">
    <source>
        <dbReference type="SAM" id="SignalP"/>
    </source>
</evidence>
<keyword evidence="3" id="KW-1185">Reference proteome</keyword>
<name>A0A507FGZ3_9FUNG</name>
<evidence type="ECO:0000313" key="3">
    <source>
        <dbReference type="Proteomes" id="UP000320333"/>
    </source>
</evidence>
<sequence>MHLLTVILLLSAWIASTAHAQLLNQAQTQAMDTKAWVPTSDPDVNYCGVKGTCLQTVVSYFVKSAPCIMYMQVFVVNSADAKKSFVSTATFYPRVDEYSELIVPNSNAFMSQYTDASQSIQIQMVMIVDNQLYKSGMKSFTAIDQTTVCVPARTVVVNLNRGKAVSESASKKVITNVAVSGMPFVNGGLQWSSTDCALSACSCVESICAYDCRVSNAQLTVRVGWTGTDGNGAPMNSLGSDIWRFENAL</sequence>
<keyword evidence="1" id="KW-0732">Signal</keyword>
<accession>A0A507FGZ3</accession>
<dbReference type="OrthoDB" id="188293at2759"/>
<feature type="signal peptide" evidence="1">
    <location>
        <begin position="1"/>
        <end position="20"/>
    </location>
</feature>
<protein>
    <recommendedName>
        <fullName evidence="4">Secreted protein</fullName>
    </recommendedName>
</protein>
<dbReference type="EMBL" id="QEAP01000078">
    <property type="protein sequence ID" value="TPX75534.1"/>
    <property type="molecule type" value="Genomic_DNA"/>
</dbReference>
<evidence type="ECO:0008006" key="4">
    <source>
        <dbReference type="Google" id="ProtNLM"/>
    </source>
</evidence>
<reference evidence="2 3" key="1">
    <citation type="journal article" date="2019" name="Sci. Rep.">
        <title>Comparative genomics of chytrid fungi reveal insights into the obligate biotrophic and pathogenic lifestyle of Synchytrium endobioticum.</title>
        <authorList>
            <person name="van de Vossenberg B.T.L.H."/>
            <person name="Warris S."/>
            <person name="Nguyen H.D.T."/>
            <person name="van Gent-Pelzer M.P.E."/>
            <person name="Joly D.L."/>
            <person name="van de Geest H.C."/>
            <person name="Bonants P.J.M."/>
            <person name="Smith D.S."/>
            <person name="Levesque C.A."/>
            <person name="van der Lee T.A.J."/>
        </authorList>
    </citation>
    <scope>NUCLEOTIDE SEQUENCE [LARGE SCALE GENOMIC DNA]</scope>
    <source>
        <strain evidence="2 3">CBS 675.73</strain>
    </source>
</reference>
<evidence type="ECO:0000313" key="2">
    <source>
        <dbReference type="EMBL" id="TPX75534.1"/>
    </source>
</evidence>